<dbReference type="Pfam" id="PF06140">
    <property type="entry name" value="Ifi-6-16"/>
    <property type="match status" value="1"/>
</dbReference>
<dbReference type="Gene3D" id="6.10.110.10">
    <property type="match status" value="1"/>
</dbReference>
<dbReference type="EMBL" id="PVWQ01000016">
    <property type="protein sequence ID" value="RDW61784.1"/>
    <property type="molecule type" value="Genomic_DNA"/>
</dbReference>
<feature type="transmembrane region" description="Helical" evidence="6">
    <location>
        <begin position="44"/>
        <end position="67"/>
    </location>
</feature>
<evidence type="ECO:0000256" key="6">
    <source>
        <dbReference type="SAM" id="Phobius"/>
    </source>
</evidence>
<keyword evidence="8" id="KW-1185">Reference proteome</keyword>
<comment type="similarity">
    <text evidence="2">Belongs to the IFI6/IFI27 family.</text>
</comment>
<feature type="transmembrane region" description="Helical" evidence="6">
    <location>
        <begin position="73"/>
        <end position="94"/>
    </location>
</feature>
<proteinExistence type="inferred from homology"/>
<dbReference type="AlphaFoldDB" id="A0A3D8QK26"/>
<dbReference type="InterPro" id="IPR009311">
    <property type="entry name" value="IFI6/IFI27-like"/>
</dbReference>
<gene>
    <name evidence="7" type="ORF">DSM5745_10456</name>
</gene>
<evidence type="ECO:0000256" key="4">
    <source>
        <dbReference type="ARBA" id="ARBA00022989"/>
    </source>
</evidence>
<accession>A0A3D8QK26</accession>
<protein>
    <submittedName>
        <fullName evidence="7">Uncharacterized protein</fullName>
    </submittedName>
</protein>
<comment type="subcellular location">
    <subcellularLocation>
        <location evidence="1">Membrane</location>
        <topology evidence="1">Multi-pass membrane protein</topology>
    </subcellularLocation>
</comment>
<dbReference type="GeneID" id="38120826"/>
<keyword evidence="4 6" id="KW-1133">Transmembrane helix</keyword>
<dbReference type="GO" id="GO:0016020">
    <property type="term" value="C:membrane"/>
    <property type="evidence" value="ECO:0007669"/>
    <property type="project" value="UniProtKB-SubCell"/>
</dbReference>
<sequence length="95" mass="10599">MAAPMALIILVLCCFLIPGFFHWLLMLLLRFLGFGPLGPVANSWAAFWQSFFGPIARGSLFAFFQSLAMNGHAWWAVVKGFAPVRVLAYILGFLF</sequence>
<dbReference type="InterPro" id="IPR038213">
    <property type="entry name" value="IFI6/IFI27-like_sf"/>
</dbReference>
<evidence type="ECO:0000256" key="3">
    <source>
        <dbReference type="ARBA" id="ARBA00022692"/>
    </source>
</evidence>
<evidence type="ECO:0000313" key="7">
    <source>
        <dbReference type="EMBL" id="RDW61784.1"/>
    </source>
</evidence>
<feature type="transmembrane region" description="Helical" evidence="6">
    <location>
        <begin position="6"/>
        <end position="32"/>
    </location>
</feature>
<evidence type="ECO:0000256" key="5">
    <source>
        <dbReference type="ARBA" id="ARBA00023136"/>
    </source>
</evidence>
<comment type="caution">
    <text evidence="7">The sequence shown here is derived from an EMBL/GenBank/DDBJ whole genome shotgun (WGS) entry which is preliminary data.</text>
</comment>
<evidence type="ECO:0000313" key="8">
    <source>
        <dbReference type="Proteomes" id="UP000256690"/>
    </source>
</evidence>
<evidence type="ECO:0000256" key="1">
    <source>
        <dbReference type="ARBA" id="ARBA00004141"/>
    </source>
</evidence>
<evidence type="ECO:0000256" key="2">
    <source>
        <dbReference type="ARBA" id="ARBA00007262"/>
    </source>
</evidence>
<keyword evidence="5 6" id="KW-0472">Membrane</keyword>
<keyword evidence="3 6" id="KW-0812">Transmembrane</keyword>
<name>A0A3D8QK26_9EURO</name>
<dbReference type="RefSeq" id="XP_026598915.1">
    <property type="nucleotide sequence ID" value="XM_026752472.1"/>
</dbReference>
<dbReference type="Proteomes" id="UP000256690">
    <property type="component" value="Unassembled WGS sequence"/>
</dbReference>
<organism evidence="7 8">
    <name type="scientific">Aspergillus mulundensis</name>
    <dbReference type="NCBI Taxonomy" id="1810919"/>
    <lineage>
        <taxon>Eukaryota</taxon>
        <taxon>Fungi</taxon>
        <taxon>Dikarya</taxon>
        <taxon>Ascomycota</taxon>
        <taxon>Pezizomycotina</taxon>
        <taxon>Eurotiomycetes</taxon>
        <taxon>Eurotiomycetidae</taxon>
        <taxon>Eurotiales</taxon>
        <taxon>Aspergillaceae</taxon>
        <taxon>Aspergillus</taxon>
        <taxon>Aspergillus subgen. Nidulantes</taxon>
    </lineage>
</organism>
<reference evidence="7 8" key="1">
    <citation type="journal article" date="2018" name="IMA Fungus">
        <title>IMA Genome-F 9: Draft genome sequence of Annulohypoxylon stygium, Aspergillus mulundensis, Berkeleyomyces basicola (syn. Thielaviopsis basicola), Ceratocystis smalleyi, two Cercospora beticola strains, Coleophoma cylindrospora, Fusarium fracticaudum, Phialophora cf. hyalina, and Morchella septimelata.</title>
        <authorList>
            <person name="Wingfield B.D."/>
            <person name="Bills G.F."/>
            <person name="Dong Y."/>
            <person name="Huang W."/>
            <person name="Nel W.J."/>
            <person name="Swalarsk-Parry B.S."/>
            <person name="Vaghefi N."/>
            <person name="Wilken P.M."/>
            <person name="An Z."/>
            <person name="de Beer Z.W."/>
            <person name="De Vos L."/>
            <person name="Chen L."/>
            <person name="Duong T.A."/>
            <person name="Gao Y."/>
            <person name="Hammerbacher A."/>
            <person name="Kikkert J.R."/>
            <person name="Li Y."/>
            <person name="Li H."/>
            <person name="Li K."/>
            <person name="Li Q."/>
            <person name="Liu X."/>
            <person name="Ma X."/>
            <person name="Naidoo K."/>
            <person name="Pethybridge S.J."/>
            <person name="Sun J."/>
            <person name="Steenkamp E.T."/>
            <person name="van der Nest M.A."/>
            <person name="van Wyk S."/>
            <person name="Wingfield M.J."/>
            <person name="Xiong C."/>
            <person name="Yue Q."/>
            <person name="Zhang X."/>
        </authorList>
    </citation>
    <scope>NUCLEOTIDE SEQUENCE [LARGE SCALE GENOMIC DNA]</scope>
    <source>
        <strain evidence="7 8">DSM 5745</strain>
    </source>
</reference>